<dbReference type="InterPro" id="IPR050365">
    <property type="entry name" value="TIM50"/>
</dbReference>
<dbReference type="AlphaFoldDB" id="A0AAD3TYL7"/>
<comment type="caution">
    <text evidence="17">The sequence shown here is derived from an EMBL/GenBank/DDBJ whole genome shotgun (WGS) entry which is preliminary data.</text>
</comment>
<evidence type="ECO:0000259" key="16">
    <source>
        <dbReference type="PROSITE" id="PS50969"/>
    </source>
</evidence>
<keyword evidence="18" id="KW-1185">Reference proteome</keyword>
<dbReference type="InterPro" id="IPR023214">
    <property type="entry name" value="HAD_sf"/>
</dbReference>
<feature type="compositionally biased region" description="Low complexity" evidence="15">
    <location>
        <begin position="85"/>
        <end position="111"/>
    </location>
</feature>
<keyword evidence="9" id="KW-1133">Transmembrane helix</keyword>
<feature type="compositionally biased region" description="Basic and acidic residues" evidence="15">
    <location>
        <begin position="141"/>
        <end position="150"/>
    </location>
</feature>
<evidence type="ECO:0000256" key="14">
    <source>
        <dbReference type="RuleBase" id="RU365079"/>
    </source>
</evidence>
<sequence length="522" mass="57467">MLRTSTVRLLAPRHVPVMARPISQSAPAYIRIKKADGSTSKPDDVNVSNSTPPPPTPEAPKPPSSPEKPEGVATDSKSPPPAEPEAPSATSKSGEAATEASAPSEATAPAAEVDEIPDKPDLSKLPSLDINPEDNVPFIEQPKEGKENEGKKKKAGGKKRPEYVSSIERQRRFVSRAGMAALVIGGIGAAYYLGNQEGKEKDGNALENFKSNVGELTDIFSKPAFKKLLPDPLPPPHQRPYTLLVDIEDLLVHSTWDRQHGWRTAKRPGVDYFLAYLSQFYEIVVFSAQPVYTGLPVAEKLDPMTLYLPYKLFRDATRYVDGHIVKDLTYLNRDLSKVVMLDTNAEHASLQPDNAIILKPWDGSKGDRGLVDMIPFLESIGIFQPADVRPVLKHYAGKDIPREYAKKEAEQKKAVIAEWERNHPTGSDGGWSLSSLFGGSSSAPRPKQPMTYLEIKRQQAQRMFEEEQKYYKEHGAEIMKMIEEDKERQMAEMKAGIKGMFGMGGEHAPGALGAPPAEQSPK</sequence>
<dbReference type="SMART" id="SM00577">
    <property type="entry name" value="CPDc"/>
    <property type="match status" value="1"/>
</dbReference>
<dbReference type="Pfam" id="PF03031">
    <property type="entry name" value="NIF"/>
    <property type="match status" value="1"/>
</dbReference>
<evidence type="ECO:0000256" key="6">
    <source>
        <dbReference type="ARBA" id="ARBA00022792"/>
    </source>
</evidence>
<evidence type="ECO:0000256" key="12">
    <source>
        <dbReference type="ARBA" id="ARBA00023136"/>
    </source>
</evidence>
<dbReference type="SUPFAM" id="SSF56784">
    <property type="entry name" value="HAD-like"/>
    <property type="match status" value="1"/>
</dbReference>
<keyword evidence="10 14" id="KW-0811">Translocation</keyword>
<name>A0AAD3TYL7_9TREE</name>
<dbReference type="Proteomes" id="UP001222932">
    <property type="component" value="Unassembled WGS sequence"/>
</dbReference>
<feature type="region of interest" description="Disordered" evidence="15">
    <location>
        <begin position="21"/>
        <end position="163"/>
    </location>
</feature>
<evidence type="ECO:0000256" key="10">
    <source>
        <dbReference type="ARBA" id="ARBA00023010"/>
    </source>
</evidence>
<evidence type="ECO:0000256" key="2">
    <source>
        <dbReference type="ARBA" id="ARBA00006344"/>
    </source>
</evidence>
<evidence type="ECO:0000256" key="4">
    <source>
        <dbReference type="ARBA" id="ARBA00022448"/>
    </source>
</evidence>
<evidence type="ECO:0000313" key="17">
    <source>
        <dbReference type="EMBL" id="GMK58797.1"/>
    </source>
</evidence>
<evidence type="ECO:0000256" key="11">
    <source>
        <dbReference type="ARBA" id="ARBA00023128"/>
    </source>
</evidence>
<dbReference type="FunFam" id="3.40.50.1000:FF:000019">
    <property type="entry name" value="Mitochondrial import inner membrane translocase subunit TIM50"/>
    <property type="match status" value="1"/>
</dbReference>
<protein>
    <recommendedName>
        <fullName evidence="3 14">Mitochondrial import inner membrane translocase subunit TIM50</fullName>
    </recommendedName>
</protein>
<keyword evidence="6" id="KW-0999">Mitochondrion inner membrane</keyword>
<keyword evidence="12" id="KW-0472">Membrane</keyword>
<proteinExistence type="inferred from homology"/>
<comment type="subcellular location">
    <subcellularLocation>
        <location evidence="1 14">Mitochondrion inner membrane</location>
        <topology evidence="1 14">Single-pass membrane protein</topology>
    </subcellularLocation>
</comment>
<dbReference type="Gene3D" id="3.40.50.1000">
    <property type="entry name" value="HAD superfamily/HAD-like"/>
    <property type="match status" value="1"/>
</dbReference>
<reference evidence="17" key="2">
    <citation type="submission" date="2023-06" db="EMBL/GenBank/DDBJ databases">
        <authorList>
            <person name="Kobayashi Y."/>
            <person name="Kayamori A."/>
            <person name="Aoki K."/>
            <person name="Shiwa Y."/>
            <person name="Fujita N."/>
            <person name="Sugita T."/>
            <person name="Iwasaki W."/>
            <person name="Tanaka N."/>
            <person name="Takashima M."/>
        </authorList>
    </citation>
    <scope>NUCLEOTIDE SEQUENCE</scope>
    <source>
        <strain evidence="17">HIS016</strain>
    </source>
</reference>
<dbReference type="CDD" id="cd07521">
    <property type="entry name" value="HAD_FCP1-like"/>
    <property type="match status" value="1"/>
</dbReference>
<reference evidence="17" key="1">
    <citation type="journal article" date="2023" name="BMC Genomics">
        <title>Chromosome-level genome assemblies of Cutaneotrichosporon spp. (Trichosporonales, Basidiomycota) reveal imbalanced evolution between nucleotide sequences and chromosome synteny.</title>
        <authorList>
            <person name="Kobayashi Y."/>
            <person name="Kayamori A."/>
            <person name="Aoki K."/>
            <person name="Shiwa Y."/>
            <person name="Matsutani M."/>
            <person name="Fujita N."/>
            <person name="Sugita T."/>
            <person name="Iwasaki W."/>
            <person name="Tanaka N."/>
            <person name="Takashima M."/>
        </authorList>
    </citation>
    <scope>NUCLEOTIDE SEQUENCE</scope>
    <source>
        <strain evidence="17">HIS016</strain>
    </source>
</reference>
<feature type="compositionally biased region" description="Pro residues" evidence="15">
    <location>
        <begin position="51"/>
        <end position="66"/>
    </location>
</feature>
<feature type="region of interest" description="Disordered" evidence="15">
    <location>
        <begin position="500"/>
        <end position="522"/>
    </location>
</feature>
<gene>
    <name evidence="17" type="primary">TIM50</name>
    <name evidence="17" type="ORF">CspeluHIS016_0602390</name>
</gene>
<evidence type="ECO:0000256" key="1">
    <source>
        <dbReference type="ARBA" id="ARBA00004434"/>
    </source>
</evidence>
<organism evidence="17 18">
    <name type="scientific">Cutaneotrichosporon spelunceum</name>
    <dbReference type="NCBI Taxonomy" id="1672016"/>
    <lineage>
        <taxon>Eukaryota</taxon>
        <taxon>Fungi</taxon>
        <taxon>Dikarya</taxon>
        <taxon>Basidiomycota</taxon>
        <taxon>Agaricomycotina</taxon>
        <taxon>Tremellomycetes</taxon>
        <taxon>Trichosporonales</taxon>
        <taxon>Trichosporonaceae</taxon>
        <taxon>Cutaneotrichosporon</taxon>
    </lineage>
</organism>
<dbReference type="EMBL" id="BTCM01000006">
    <property type="protein sequence ID" value="GMK58797.1"/>
    <property type="molecule type" value="Genomic_DNA"/>
</dbReference>
<dbReference type="PANTHER" id="PTHR12210">
    <property type="entry name" value="DULLARD PROTEIN PHOSPHATASE"/>
    <property type="match status" value="1"/>
</dbReference>
<comment type="similarity">
    <text evidence="2 14">Belongs to the TIM50 family.</text>
</comment>
<evidence type="ECO:0000256" key="8">
    <source>
        <dbReference type="ARBA" id="ARBA00022946"/>
    </source>
</evidence>
<comment type="function">
    <text evidence="14">Essential component of the TIM23 complex, a complex that mediates the translocation of transit peptide-containing proteins across the mitochondrial inner membrane.</text>
</comment>
<evidence type="ECO:0000256" key="3">
    <source>
        <dbReference type="ARBA" id="ARBA00020799"/>
    </source>
</evidence>
<dbReference type="GO" id="GO:0015031">
    <property type="term" value="P:protein transport"/>
    <property type="evidence" value="ECO:0007669"/>
    <property type="project" value="UniProtKB-KW"/>
</dbReference>
<evidence type="ECO:0000256" key="5">
    <source>
        <dbReference type="ARBA" id="ARBA00022692"/>
    </source>
</evidence>
<keyword evidence="8 14" id="KW-0809">Transit peptide</keyword>
<keyword evidence="4 14" id="KW-0813">Transport</keyword>
<comment type="subunit">
    <text evidence="13">Component of the TIM23 complex, at least composed of TIM23, TIM17 and TIM50. Interacts with preproteins in transit.</text>
</comment>
<evidence type="ECO:0000256" key="9">
    <source>
        <dbReference type="ARBA" id="ARBA00022989"/>
    </source>
</evidence>
<accession>A0AAD3TYL7</accession>
<evidence type="ECO:0000313" key="18">
    <source>
        <dbReference type="Proteomes" id="UP001222932"/>
    </source>
</evidence>
<dbReference type="InterPro" id="IPR036412">
    <property type="entry name" value="HAD-like_sf"/>
</dbReference>
<keyword evidence="11 14" id="KW-0496">Mitochondrion</keyword>
<keyword evidence="5" id="KW-0812">Transmembrane</keyword>
<evidence type="ECO:0000256" key="13">
    <source>
        <dbReference type="ARBA" id="ARBA00065975"/>
    </source>
</evidence>
<feature type="compositionally biased region" description="Basic and acidic residues" evidence="15">
    <location>
        <begin position="33"/>
        <end position="44"/>
    </location>
</feature>
<dbReference type="InterPro" id="IPR004274">
    <property type="entry name" value="FCP1_dom"/>
</dbReference>
<dbReference type="GO" id="GO:0005744">
    <property type="term" value="C:TIM23 mitochondrial import inner membrane translocase complex"/>
    <property type="evidence" value="ECO:0007669"/>
    <property type="project" value="UniProtKB-UniRule"/>
</dbReference>
<evidence type="ECO:0000256" key="7">
    <source>
        <dbReference type="ARBA" id="ARBA00022927"/>
    </source>
</evidence>
<keyword evidence="7 14" id="KW-0653">Protein transport</keyword>
<feature type="domain" description="FCP1 homology" evidence="16">
    <location>
        <begin position="236"/>
        <end position="380"/>
    </location>
</feature>
<evidence type="ECO:0000256" key="15">
    <source>
        <dbReference type="SAM" id="MobiDB-lite"/>
    </source>
</evidence>
<dbReference type="PROSITE" id="PS50969">
    <property type="entry name" value="FCP1"/>
    <property type="match status" value="1"/>
</dbReference>